<dbReference type="OrthoDB" id="9793162at2"/>
<evidence type="ECO:0000256" key="1">
    <source>
        <dbReference type="ARBA" id="ARBA00001936"/>
    </source>
</evidence>
<dbReference type="STRING" id="1518501.CQ10_06625"/>
<dbReference type="SUPFAM" id="SSF56219">
    <property type="entry name" value="DNase I-like"/>
    <property type="match status" value="1"/>
</dbReference>
<proteinExistence type="predicted"/>
<protein>
    <recommendedName>
        <fullName evidence="9">Endonuclease/exonuclease/phosphatase domain-containing protein</fullName>
    </recommendedName>
</protein>
<dbReference type="GO" id="GO:0046872">
    <property type="term" value="F:metal ion binding"/>
    <property type="evidence" value="ECO:0007669"/>
    <property type="project" value="UniProtKB-KW"/>
</dbReference>
<evidence type="ECO:0000256" key="4">
    <source>
        <dbReference type="ARBA" id="ARBA00022723"/>
    </source>
</evidence>
<dbReference type="PANTHER" id="PTHR15822">
    <property type="entry name" value="TRAF AND TNF RECEPTOR-ASSOCIATED PROTEIN"/>
    <property type="match status" value="1"/>
</dbReference>
<evidence type="ECO:0000259" key="9">
    <source>
        <dbReference type="Pfam" id="PF03372"/>
    </source>
</evidence>
<dbReference type="GO" id="GO:0004518">
    <property type="term" value="F:nuclease activity"/>
    <property type="evidence" value="ECO:0007669"/>
    <property type="project" value="UniProtKB-KW"/>
</dbReference>
<dbReference type="Gene3D" id="3.60.10.10">
    <property type="entry name" value="Endonuclease/exonuclease/phosphatase"/>
    <property type="match status" value="1"/>
</dbReference>
<dbReference type="EMBL" id="LLXX01000110">
    <property type="protein sequence ID" value="KRR06327.1"/>
    <property type="molecule type" value="Genomic_DNA"/>
</dbReference>
<keyword evidence="8" id="KW-0234">DNA repair</keyword>
<accession>A0A0R3LET0</accession>
<comment type="cofactor">
    <cofactor evidence="1">
        <name>Mn(2+)</name>
        <dbReference type="ChEBI" id="CHEBI:29035"/>
    </cofactor>
</comment>
<keyword evidence="4" id="KW-0479">Metal-binding</keyword>
<evidence type="ECO:0000256" key="3">
    <source>
        <dbReference type="ARBA" id="ARBA00022722"/>
    </source>
</evidence>
<evidence type="ECO:0000256" key="2">
    <source>
        <dbReference type="ARBA" id="ARBA00001946"/>
    </source>
</evidence>
<dbReference type="GO" id="GO:0006281">
    <property type="term" value="P:DNA repair"/>
    <property type="evidence" value="ECO:0007669"/>
    <property type="project" value="UniProtKB-KW"/>
</dbReference>
<comment type="caution">
    <text evidence="10">The sequence shown here is derived from an EMBL/GenBank/DDBJ whole genome shotgun (WGS) entry which is preliminary data.</text>
</comment>
<organism evidence="10 11">
    <name type="scientific">Bradyrhizobium valentinum</name>
    <dbReference type="NCBI Taxonomy" id="1518501"/>
    <lineage>
        <taxon>Bacteria</taxon>
        <taxon>Pseudomonadati</taxon>
        <taxon>Pseudomonadota</taxon>
        <taxon>Alphaproteobacteria</taxon>
        <taxon>Hyphomicrobiales</taxon>
        <taxon>Nitrobacteraceae</taxon>
        <taxon>Bradyrhizobium</taxon>
    </lineage>
</organism>
<dbReference type="GO" id="GO:0016787">
    <property type="term" value="F:hydrolase activity"/>
    <property type="evidence" value="ECO:0007669"/>
    <property type="project" value="UniProtKB-KW"/>
</dbReference>
<dbReference type="RefSeq" id="WP_057851314.1">
    <property type="nucleotide sequence ID" value="NZ_LLXX01000110.1"/>
</dbReference>
<evidence type="ECO:0000313" key="10">
    <source>
        <dbReference type="EMBL" id="KRR06327.1"/>
    </source>
</evidence>
<name>A0A0R3LET0_9BRAD</name>
<feature type="domain" description="Endonuclease/exonuclease/phosphatase" evidence="9">
    <location>
        <begin position="6"/>
        <end position="265"/>
    </location>
</feature>
<gene>
    <name evidence="10" type="ORF">CP49_39925</name>
</gene>
<evidence type="ECO:0000256" key="5">
    <source>
        <dbReference type="ARBA" id="ARBA00022763"/>
    </source>
</evidence>
<evidence type="ECO:0000256" key="8">
    <source>
        <dbReference type="ARBA" id="ARBA00023204"/>
    </source>
</evidence>
<dbReference type="Proteomes" id="UP000051913">
    <property type="component" value="Unassembled WGS sequence"/>
</dbReference>
<dbReference type="InterPro" id="IPR051547">
    <property type="entry name" value="TDP2-like"/>
</dbReference>
<dbReference type="InterPro" id="IPR036691">
    <property type="entry name" value="Endo/exonu/phosph_ase_sf"/>
</dbReference>
<dbReference type="AlphaFoldDB" id="A0A0R3LET0"/>
<evidence type="ECO:0000256" key="6">
    <source>
        <dbReference type="ARBA" id="ARBA00022801"/>
    </source>
</evidence>
<sequence length="280" mass="30894">MRLRVVTLNVWNRQGDPKRTGLINRELCRLAPDLASFQEVAKSPDHSQLDELINDTGLHGTHQADVLRSIPPHADRFGGNAVATRWPHRVEEVLDLRMSDADDVPWCSLAVTVPLPGEGDLLFIAAATSWRLAAESARERQAVALTDLDARHRQVLPTIIAGDFNATPDAASIRYIRGLQSLGGRSVRYHDAWEIAGEGHGHTWSVDNPNTESEIGMIVRQPHHRRRVDYVFVGSWDAHPKAACEVRAASLAFDQPVDGLWLSDHFGVVVDLEISAAPAV</sequence>
<keyword evidence="7" id="KW-0460">Magnesium</keyword>
<dbReference type="PANTHER" id="PTHR15822:SF4">
    <property type="entry name" value="TYROSYL-DNA PHOSPHODIESTERASE 2"/>
    <property type="match status" value="1"/>
</dbReference>
<dbReference type="InterPro" id="IPR005135">
    <property type="entry name" value="Endo/exonuclease/phosphatase"/>
</dbReference>
<reference evidence="10 11" key="1">
    <citation type="submission" date="2014-03" db="EMBL/GenBank/DDBJ databases">
        <title>Bradyrhizobium valentinum sp. nov., isolated from effective nodules of Lupinus mariae-josephae, a lupine endemic of basic-lime soils in Eastern Spain.</title>
        <authorList>
            <person name="Duran D."/>
            <person name="Rey L."/>
            <person name="Navarro A."/>
            <person name="Busquets A."/>
            <person name="Imperial J."/>
            <person name="Ruiz-Argueso T."/>
        </authorList>
    </citation>
    <scope>NUCLEOTIDE SEQUENCE [LARGE SCALE GENOMIC DNA]</scope>
    <source>
        <strain evidence="10 11">LmjM3</strain>
    </source>
</reference>
<evidence type="ECO:0000256" key="7">
    <source>
        <dbReference type="ARBA" id="ARBA00022842"/>
    </source>
</evidence>
<keyword evidence="5" id="KW-0227">DNA damage</keyword>
<keyword evidence="6" id="KW-0378">Hydrolase</keyword>
<evidence type="ECO:0000313" key="11">
    <source>
        <dbReference type="Proteomes" id="UP000051913"/>
    </source>
</evidence>
<dbReference type="Pfam" id="PF03372">
    <property type="entry name" value="Exo_endo_phos"/>
    <property type="match status" value="1"/>
</dbReference>
<keyword evidence="3" id="KW-0540">Nuclease</keyword>
<keyword evidence="11" id="KW-1185">Reference proteome</keyword>
<comment type="cofactor">
    <cofactor evidence="2">
        <name>Mg(2+)</name>
        <dbReference type="ChEBI" id="CHEBI:18420"/>
    </cofactor>
</comment>